<dbReference type="InterPro" id="IPR000082">
    <property type="entry name" value="SEA_dom"/>
</dbReference>
<evidence type="ECO:0000256" key="6">
    <source>
        <dbReference type="SAM" id="SignalP"/>
    </source>
</evidence>
<name>A0A2B4SVW3_STYPI</name>
<dbReference type="InterPro" id="IPR013783">
    <property type="entry name" value="Ig-like_fold"/>
</dbReference>
<dbReference type="InterPro" id="IPR003599">
    <property type="entry name" value="Ig_sub"/>
</dbReference>
<evidence type="ECO:0000259" key="8">
    <source>
        <dbReference type="PROSITE" id="PS50835"/>
    </source>
</evidence>
<dbReference type="InterPro" id="IPR036364">
    <property type="entry name" value="SEA_dom_sf"/>
</dbReference>
<proteinExistence type="predicted"/>
<keyword evidence="3" id="KW-0325">Glycoprotein</keyword>
<sequence>MDGIQFVVIMMLIPALAGALPAWNVQPANFTSAVQGENITLKWEYNVDGTFSHAQFSDLKDGGKEKTVAAKSSESGNVVVASDYQERFFVSISDSQTTIKILRAQKADFGKYKLEVINRNLATINSVVKVSVHYPPANTVLTVFPDRSEVLGGSVLYEKCSTDANPSPHIFLLYFNGNFIRNSSSGEFNVTVDSDGVYTCAPINTVGSGDNASFSVTIFGKPIIASEPKNVTALVGEATSLRCLAHGSPPLAITWARHGVGNGSDLLFQSAKFSDSGWYRCVAKNAHGVSFSSLAYLDVTDSASTFINGRMTITNKNFDKSLENPASARYQTIKKQFVEAVEVVFKSDGAFHSTDVTRFDRNGRKGTLNIYFVLTFKEAVRTDRKIALLKIAASDGKLGVLDVDPASVMAIRETEEPVLECNLGCRPSHSIESLACSCENKIFGAVIGVLVFIIIGLLIYIFFLRKRSEIESKERSCEMVKVETQPRPPSYEITLTGVKQVEIQAECTVAEESVGETPEIEADAEPIDT</sequence>
<dbReference type="Gene3D" id="2.60.40.10">
    <property type="entry name" value="Immunoglobulins"/>
    <property type="match status" value="3"/>
</dbReference>
<feature type="signal peptide" evidence="6">
    <location>
        <begin position="1"/>
        <end position="19"/>
    </location>
</feature>
<comment type="caution">
    <text evidence="9">The sequence shown here is derived from an EMBL/GenBank/DDBJ whole genome shotgun (WGS) entry which is preliminary data.</text>
</comment>
<keyword evidence="4" id="KW-0393">Immunoglobulin domain</keyword>
<evidence type="ECO:0000259" key="7">
    <source>
        <dbReference type="PROSITE" id="PS50024"/>
    </source>
</evidence>
<dbReference type="InterPro" id="IPR036179">
    <property type="entry name" value="Ig-like_dom_sf"/>
</dbReference>
<dbReference type="SUPFAM" id="SSF82671">
    <property type="entry name" value="SEA domain"/>
    <property type="match status" value="1"/>
</dbReference>
<evidence type="ECO:0000256" key="3">
    <source>
        <dbReference type="ARBA" id="ARBA00023180"/>
    </source>
</evidence>
<dbReference type="Pfam" id="PF01390">
    <property type="entry name" value="SEA"/>
    <property type="match status" value="1"/>
</dbReference>
<dbReference type="InterPro" id="IPR003598">
    <property type="entry name" value="Ig_sub2"/>
</dbReference>
<reference evidence="10" key="1">
    <citation type="journal article" date="2017" name="bioRxiv">
        <title>Comparative analysis of the genomes of Stylophora pistillata and Acropora digitifera provides evidence for extensive differences between species of corals.</title>
        <authorList>
            <person name="Voolstra C.R."/>
            <person name="Li Y."/>
            <person name="Liew Y.J."/>
            <person name="Baumgarten S."/>
            <person name="Zoccola D."/>
            <person name="Flot J.-F."/>
            <person name="Tambutte S."/>
            <person name="Allemand D."/>
            <person name="Aranda M."/>
        </authorList>
    </citation>
    <scope>NUCLEOTIDE SEQUENCE [LARGE SCALE GENOMIC DNA]</scope>
</reference>
<evidence type="ECO:0000256" key="4">
    <source>
        <dbReference type="ARBA" id="ARBA00023319"/>
    </source>
</evidence>
<keyword evidence="5" id="KW-0812">Transmembrane</keyword>
<dbReference type="OrthoDB" id="6413693at2759"/>
<evidence type="ECO:0000256" key="2">
    <source>
        <dbReference type="ARBA" id="ARBA00023157"/>
    </source>
</evidence>
<dbReference type="Pfam" id="PF13927">
    <property type="entry name" value="Ig_3"/>
    <property type="match status" value="1"/>
</dbReference>
<dbReference type="SMART" id="SM00408">
    <property type="entry name" value="IGc2"/>
    <property type="match status" value="1"/>
</dbReference>
<dbReference type="SUPFAM" id="SSF48726">
    <property type="entry name" value="Immunoglobulin"/>
    <property type="match status" value="3"/>
</dbReference>
<dbReference type="PANTHER" id="PTHR44337:SF20">
    <property type="entry name" value="CARCINOEMBRYONIC ANTIGEN-RELATED CELL ADHESION MOLECULE 5-RELATED"/>
    <property type="match status" value="1"/>
</dbReference>
<dbReference type="EMBL" id="LSMT01000014">
    <property type="protein sequence ID" value="PFX33223.1"/>
    <property type="molecule type" value="Genomic_DNA"/>
</dbReference>
<evidence type="ECO:0000256" key="1">
    <source>
        <dbReference type="ARBA" id="ARBA00022729"/>
    </source>
</evidence>
<keyword evidence="5" id="KW-1133">Transmembrane helix</keyword>
<dbReference type="PANTHER" id="PTHR44337">
    <property type="entry name" value="CARCINOEMBRYONIC ANTIGEN-RELATED CELL ADHESION MOLECULE 8"/>
    <property type="match status" value="1"/>
</dbReference>
<dbReference type="Gene3D" id="3.30.70.960">
    <property type="entry name" value="SEA domain"/>
    <property type="match status" value="1"/>
</dbReference>
<dbReference type="Proteomes" id="UP000225706">
    <property type="component" value="Unassembled WGS sequence"/>
</dbReference>
<keyword evidence="2" id="KW-1015">Disulfide bond</keyword>
<feature type="chain" id="PRO_5012202788" evidence="6">
    <location>
        <begin position="20"/>
        <end position="529"/>
    </location>
</feature>
<evidence type="ECO:0000256" key="5">
    <source>
        <dbReference type="SAM" id="Phobius"/>
    </source>
</evidence>
<keyword evidence="1 6" id="KW-0732">Signal</keyword>
<organism evidence="9 10">
    <name type="scientific">Stylophora pistillata</name>
    <name type="common">Smooth cauliflower coral</name>
    <dbReference type="NCBI Taxonomy" id="50429"/>
    <lineage>
        <taxon>Eukaryota</taxon>
        <taxon>Metazoa</taxon>
        <taxon>Cnidaria</taxon>
        <taxon>Anthozoa</taxon>
        <taxon>Hexacorallia</taxon>
        <taxon>Scleractinia</taxon>
        <taxon>Astrocoeniina</taxon>
        <taxon>Pocilloporidae</taxon>
        <taxon>Stylophora</taxon>
    </lineage>
</organism>
<feature type="transmembrane region" description="Helical" evidence="5">
    <location>
        <begin position="442"/>
        <end position="463"/>
    </location>
</feature>
<dbReference type="InterPro" id="IPR007110">
    <property type="entry name" value="Ig-like_dom"/>
</dbReference>
<feature type="domain" description="SEA" evidence="7">
    <location>
        <begin position="303"/>
        <end position="415"/>
    </location>
</feature>
<feature type="domain" description="Ig-like" evidence="8">
    <location>
        <begin position="222"/>
        <end position="292"/>
    </location>
</feature>
<accession>A0A2B4SVW3</accession>
<dbReference type="InterPro" id="IPR052598">
    <property type="entry name" value="IgSF_CEA-related"/>
</dbReference>
<dbReference type="SMART" id="SM00409">
    <property type="entry name" value="IG"/>
    <property type="match status" value="3"/>
</dbReference>
<dbReference type="AlphaFoldDB" id="A0A2B4SVW3"/>
<evidence type="ECO:0000313" key="10">
    <source>
        <dbReference type="Proteomes" id="UP000225706"/>
    </source>
</evidence>
<keyword evidence="10" id="KW-1185">Reference proteome</keyword>
<dbReference type="PROSITE" id="PS50024">
    <property type="entry name" value="SEA"/>
    <property type="match status" value="1"/>
</dbReference>
<dbReference type="PROSITE" id="PS50835">
    <property type="entry name" value="IG_LIKE"/>
    <property type="match status" value="1"/>
</dbReference>
<keyword evidence="5" id="KW-0472">Membrane</keyword>
<gene>
    <name evidence="9" type="primary">Pxdn</name>
    <name evidence="9" type="ORF">AWC38_SpisGene1949</name>
</gene>
<protein>
    <submittedName>
        <fullName evidence="9">Peroxidasin-like</fullName>
    </submittedName>
</protein>
<evidence type="ECO:0000313" key="9">
    <source>
        <dbReference type="EMBL" id="PFX33223.1"/>
    </source>
</evidence>